<proteinExistence type="predicted"/>
<dbReference type="EnsemblPlants" id="KEH16357">
    <property type="protein sequence ID" value="KEH16357"/>
    <property type="gene ID" value="MTR_0217s0080"/>
</dbReference>
<dbReference type="EMBL" id="KL402942">
    <property type="protein sequence ID" value="KEH16357.1"/>
    <property type="molecule type" value="Genomic_DNA"/>
</dbReference>
<keyword evidence="3" id="KW-1185">Reference proteome</keyword>
<evidence type="ECO:0000313" key="3">
    <source>
        <dbReference type="Proteomes" id="UP000002051"/>
    </source>
</evidence>
<protein>
    <submittedName>
        <fullName evidence="1 2">Uncharacterized protein</fullName>
    </submittedName>
</protein>
<accession>A0A072TGA3</accession>
<organism evidence="1 3">
    <name type="scientific">Medicago truncatula</name>
    <name type="common">Barrel medic</name>
    <name type="synonym">Medicago tribuloides</name>
    <dbReference type="NCBI Taxonomy" id="3880"/>
    <lineage>
        <taxon>Eukaryota</taxon>
        <taxon>Viridiplantae</taxon>
        <taxon>Streptophyta</taxon>
        <taxon>Embryophyta</taxon>
        <taxon>Tracheophyta</taxon>
        <taxon>Spermatophyta</taxon>
        <taxon>Magnoliopsida</taxon>
        <taxon>eudicotyledons</taxon>
        <taxon>Gunneridae</taxon>
        <taxon>Pentapetalae</taxon>
        <taxon>rosids</taxon>
        <taxon>fabids</taxon>
        <taxon>Fabales</taxon>
        <taxon>Fabaceae</taxon>
        <taxon>Papilionoideae</taxon>
        <taxon>50 kb inversion clade</taxon>
        <taxon>NPAAA clade</taxon>
        <taxon>Hologalegina</taxon>
        <taxon>IRL clade</taxon>
        <taxon>Trifolieae</taxon>
        <taxon>Medicago</taxon>
    </lineage>
</organism>
<name>A0A072TGA3_MEDTR</name>
<dbReference type="Proteomes" id="UP000002051">
    <property type="component" value="Unassembled WGS sequence"/>
</dbReference>
<sequence length="72" mass="8396">MDKKDATLGKWTPGWEGPWNILRVLFNNAYEIEELNDDNRIMRKNGKGNGSITWQLSIFFASIFLRAESFED</sequence>
<evidence type="ECO:0000313" key="2">
    <source>
        <dbReference type="EnsemblPlants" id="KEH16357"/>
    </source>
</evidence>
<dbReference type="AlphaFoldDB" id="A0A072TGA3"/>
<reference evidence="2" key="3">
    <citation type="submission" date="2015-06" db="UniProtKB">
        <authorList>
            <consortium name="EnsemblPlants"/>
        </authorList>
    </citation>
    <scope>IDENTIFICATION</scope>
    <source>
        <strain evidence="2">cv. Jemalong A17</strain>
    </source>
</reference>
<dbReference type="HOGENOM" id="CLU_2726064_0_0_1"/>
<reference evidence="1 3" key="1">
    <citation type="journal article" date="2011" name="Nature">
        <title>The Medicago genome provides insight into the evolution of rhizobial symbioses.</title>
        <authorList>
            <person name="Young N.D."/>
            <person name="Debelle F."/>
            <person name="Oldroyd G.E."/>
            <person name="Geurts R."/>
            <person name="Cannon S.B."/>
            <person name="Udvardi M.K."/>
            <person name="Benedito V.A."/>
            <person name="Mayer K.F."/>
            <person name="Gouzy J."/>
            <person name="Schoof H."/>
            <person name="Van de Peer Y."/>
            <person name="Proost S."/>
            <person name="Cook D.R."/>
            <person name="Meyers B.C."/>
            <person name="Spannagl M."/>
            <person name="Cheung F."/>
            <person name="De Mita S."/>
            <person name="Krishnakumar V."/>
            <person name="Gundlach H."/>
            <person name="Zhou S."/>
            <person name="Mudge J."/>
            <person name="Bharti A.K."/>
            <person name="Murray J.D."/>
            <person name="Naoumkina M.A."/>
            <person name="Rosen B."/>
            <person name="Silverstein K.A."/>
            <person name="Tang H."/>
            <person name="Rombauts S."/>
            <person name="Zhao P.X."/>
            <person name="Zhou P."/>
            <person name="Barbe V."/>
            <person name="Bardou P."/>
            <person name="Bechner M."/>
            <person name="Bellec A."/>
            <person name="Berger A."/>
            <person name="Berges H."/>
            <person name="Bidwell S."/>
            <person name="Bisseling T."/>
            <person name="Choisne N."/>
            <person name="Couloux A."/>
            <person name="Denny R."/>
            <person name="Deshpande S."/>
            <person name="Dai X."/>
            <person name="Doyle J.J."/>
            <person name="Dudez A.M."/>
            <person name="Farmer A.D."/>
            <person name="Fouteau S."/>
            <person name="Franken C."/>
            <person name="Gibelin C."/>
            <person name="Gish J."/>
            <person name="Goldstein S."/>
            <person name="Gonzalez A.J."/>
            <person name="Green P.J."/>
            <person name="Hallab A."/>
            <person name="Hartog M."/>
            <person name="Hua A."/>
            <person name="Humphray S.J."/>
            <person name="Jeong D.H."/>
            <person name="Jing Y."/>
            <person name="Jocker A."/>
            <person name="Kenton S.M."/>
            <person name="Kim D.J."/>
            <person name="Klee K."/>
            <person name="Lai H."/>
            <person name="Lang C."/>
            <person name="Lin S."/>
            <person name="Macmil S.L."/>
            <person name="Magdelenat G."/>
            <person name="Matthews L."/>
            <person name="McCorrison J."/>
            <person name="Monaghan E.L."/>
            <person name="Mun J.H."/>
            <person name="Najar F.Z."/>
            <person name="Nicholson C."/>
            <person name="Noirot C."/>
            <person name="O'Bleness M."/>
            <person name="Paule C.R."/>
            <person name="Poulain J."/>
            <person name="Prion F."/>
            <person name="Qin B."/>
            <person name="Qu C."/>
            <person name="Retzel E.F."/>
            <person name="Riddle C."/>
            <person name="Sallet E."/>
            <person name="Samain S."/>
            <person name="Samson N."/>
            <person name="Sanders I."/>
            <person name="Saurat O."/>
            <person name="Scarpelli C."/>
            <person name="Schiex T."/>
            <person name="Segurens B."/>
            <person name="Severin A.J."/>
            <person name="Sherrier D.J."/>
            <person name="Shi R."/>
            <person name="Sims S."/>
            <person name="Singer S.R."/>
            <person name="Sinharoy S."/>
            <person name="Sterck L."/>
            <person name="Viollet A."/>
            <person name="Wang B.B."/>
            <person name="Wang K."/>
            <person name="Wang M."/>
            <person name="Wang X."/>
            <person name="Warfsmann J."/>
            <person name="Weissenbach J."/>
            <person name="White D.D."/>
            <person name="White J.D."/>
            <person name="Wiley G.B."/>
            <person name="Wincker P."/>
            <person name="Xing Y."/>
            <person name="Yang L."/>
            <person name="Yao Z."/>
            <person name="Ying F."/>
            <person name="Zhai J."/>
            <person name="Zhou L."/>
            <person name="Zuber A."/>
            <person name="Denarie J."/>
            <person name="Dixon R.A."/>
            <person name="May G.D."/>
            <person name="Schwartz D.C."/>
            <person name="Rogers J."/>
            <person name="Quetier F."/>
            <person name="Town C.D."/>
            <person name="Roe B.A."/>
        </authorList>
    </citation>
    <scope>NUCLEOTIDE SEQUENCE [LARGE SCALE GENOMIC DNA]</scope>
    <source>
        <strain evidence="1">A17</strain>
        <strain evidence="2 3">cv. Jemalong A17</strain>
    </source>
</reference>
<evidence type="ECO:0000313" key="1">
    <source>
        <dbReference type="EMBL" id="KEH16357.1"/>
    </source>
</evidence>
<gene>
    <name evidence="1" type="ORF">MTR_0217s0080</name>
</gene>
<reference evidence="1 3" key="2">
    <citation type="journal article" date="2014" name="BMC Genomics">
        <title>An improved genome release (version Mt4.0) for the model legume Medicago truncatula.</title>
        <authorList>
            <person name="Tang H."/>
            <person name="Krishnakumar V."/>
            <person name="Bidwell S."/>
            <person name="Rosen B."/>
            <person name="Chan A."/>
            <person name="Zhou S."/>
            <person name="Gentzbittel L."/>
            <person name="Childs K.L."/>
            <person name="Yandell M."/>
            <person name="Gundlach H."/>
            <person name="Mayer K.F."/>
            <person name="Schwartz D.C."/>
            <person name="Town C.D."/>
        </authorList>
    </citation>
    <scope>GENOME REANNOTATION</scope>
    <source>
        <strain evidence="1">A17</strain>
        <strain evidence="2 3">cv. Jemalong A17</strain>
    </source>
</reference>